<name>A0A840WHJ4_9RHOB</name>
<reference evidence="2 3" key="1">
    <citation type="submission" date="2020-08" db="EMBL/GenBank/DDBJ databases">
        <title>Genomic Encyclopedia of Type Strains, Phase IV (KMG-IV): sequencing the most valuable type-strain genomes for metagenomic binning, comparative biology and taxonomic classification.</title>
        <authorList>
            <person name="Goeker M."/>
        </authorList>
    </citation>
    <scope>NUCLEOTIDE SEQUENCE [LARGE SCALE GENOMIC DNA]</scope>
    <source>
        <strain evidence="2 3">DSM 103377</strain>
    </source>
</reference>
<proteinExistence type="predicted"/>
<evidence type="ECO:0000313" key="3">
    <source>
        <dbReference type="Proteomes" id="UP000553766"/>
    </source>
</evidence>
<dbReference type="EMBL" id="JACIJS010000001">
    <property type="protein sequence ID" value="MBB5514589.1"/>
    <property type="molecule type" value="Genomic_DNA"/>
</dbReference>
<protein>
    <recommendedName>
        <fullName evidence="4">Rap1a immunity protein domain-containing protein</fullName>
    </recommendedName>
</protein>
<accession>A0A840WHJ4</accession>
<keyword evidence="3" id="KW-1185">Reference proteome</keyword>
<comment type="caution">
    <text evidence="2">The sequence shown here is derived from an EMBL/GenBank/DDBJ whole genome shotgun (WGS) entry which is preliminary data.</text>
</comment>
<evidence type="ECO:0000313" key="2">
    <source>
        <dbReference type="EMBL" id="MBB5514589.1"/>
    </source>
</evidence>
<sequence>MRYVGFAAFTLLVSTTAASAADIGAACIENGGRTPAQCACFAEMAATSLTLDDQAYVVMMMPGPAATRAALRDMAGDAEAFMQRYVAFSAAVELQCPS</sequence>
<dbReference type="AlphaFoldDB" id="A0A840WHJ4"/>
<feature type="signal peptide" evidence="1">
    <location>
        <begin position="1"/>
        <end position="20"/>
    </location>
</feature>
<organism evidence="2 3">
    <name type="scientific">Rubricella aquisinus</name>
    <dbReference type="NCBI Taxonomy" id="2028108"/>
    <lineage>
        <taxon>Bacteria</taxon>
        <taxon>Pseudomonadati</taxon>
        <taxon>Pseudomonadota</taxon>
        <taxon>Alphaproteobacteria</taxon>
        <taxon>Rhodobacterales</taxon>
        <taxon>Paracoccaceae</taxon>
        <taxon>Rubricella</taxon>
    </lineage>
</organism>
<feature type="chain" id="PRO_5032394897" description="Rap1a immunity protein domain-containing protein" evidence="1">
    <location>
        <begin position="21"/>
        <end position="98"/>
    </location>
</feature>
<evidence type="ECO:0000256" key="1">
    <source>
        <dbReference type="SAM" id="SignalP"/>
    </source>
</evidence>
<dbReference type="Proteomes" id="UP000553766">
    <property type="component" value="Unassembled WGS sequence"/>
</dbReference>
<gene>
    <name evidence="2" type="ORF">FHS89_000587</name>
</gene>
<keyword evidence="1" id="KW-0732">Signal</keyword>
<dbReference type="RefSeq" id="WP_184008297.1">
    <property type="nucleotide sequence ID" value="NZ_JACIJS010000001.1"/>
</dbReference>
<evidence type="ECO:0008006" key="4">
    <source>
        <dbReference type="Google" id="ProtNLM"/>
    </source>
</evidence>